<accession>A0A1Z5K2N1</accession>
<feature type="compositionally biased region" description="Basic and acidic residues" evidence="7">
    <location>
        <begin position="127"/>
        <end position="146"/>
    </location>
</feature>
<proteinExistence type="inferred from homology"/>
<comment type="similarity">
    <text evidence="6">Belongs to the NFYA/HAP2 subunit family.</text>
</comment>
<keyword evidence="2 6" id="KW-0805">Transcription regulation</keyword>
<dbReference type="InterPro" id="IPR001289">
    <property type="entry name" value="NFYA"/>
</dbReference>
<dbReference type="PANTHER" id="PTHR12632">
    <property type="entry name" value="TRANSCRIPTION FACTOR NF-Y ALPHA-RELATED"/>
    <property type="match status" value="1"/>
</dbReference>
<protein>
    <recommendedName>
        <fullName evidence="6">Nuclear transcription factor Y subunit</fullName>
    </recommendedName>
</protein>
<gene>
    <name evidence="8" type="ORF">FisN_24Hh236</name>
</gene>
<dbReference type="EMBL" id="BDSP01000149">
    <property type="protein sequence ID" value="GAX20514.1"/>
    <property type="molecule type" value="Genomic_DNA"/>
</dbReference>
<dbReference type="Proteomes" id="UP000198406">
    <property type="component" value="Unassembled WGS sequence"/>
</dbReference>
<dbReference type="InParanoid" id="A0A1Z5K2N1"/>
<comment type="subcellular location">
    <subcellularLocation>
        <location evidence="1 6">Nucleus</location>
    </subcellularLocation>
</comment>
<dbReference type="Gene3D" id="6.10.250.2430">
    <property type="match status" value="1"/>
</dbReference>
<dbReference type="Pfam" id="PF02045">
    <property type="entry name" value="CBFB_NFYA"/>
    <property type="match status" value="1"/>
</dbReference>
<reference evidence="8 9" key="1">
    <citation type="journal article" date="2015" name="Plant Cell">
        <title>Oil accumulation by the oleaginous diatom Fistulifera solaris as revealed by the genome and transcriptome.</title>
        <authorList>
            <person name="Tanaka T."/>
            <person name="Maeda Y."/>
            <person name="Veluchamy A."/>
            <person name="Tanaka M."/>
            <person name="Abida H."/>
            <person name="Marechal E."/>
            <person name="Bowler C."/>
            <person name="Muto M."/>
            <person name="Sunaga Y."/>
            <person name="Tanaka M."/>
            <person name="Yoshino T."/>
            <person name="Taniguchi T."/>
            <person name="Fukuda Y."/>
            <person name="Nemoto M."/>
            <person name="Matsumoto M."/>
            <person name="Wong P.S."/>
            <person name="Aburatani S."/>
            <person name="Fujibuchi W."/>
        </authorList>
    </citation>
    <scope>NUCLEOTIDE SEQUENCE [LARGE SCALE GENOMIC DNA]</scope>
    <source>
        <strain evidence="8 9">JPCC DA0580</strain>
    </source>
</reference>
<feature type="compositionally biased region" description="Basic and acidic residues" evidence="7">
    <location>
        <begin position="161"/>
        <end position="173"/>
    </location>
</feature>
<evidence type="ECO:0000256" key="4">
    <source>
        <dbReference type="ARBA" id="ARBA00023163"/>
    </source>
</evidence>
<evidence type="ECO:0000256" key="1">
    <source>
        <dbReference type="ARBA" id="ARBA00004123"/>
    </source>
</evidence>
<feature type="region of interest" description="Disordered" evidence="7">
    <location>
        <begin position="127"/>
        <end position="194"/>
    </location>
</feature>
<dbReference type="SMART" id="SM00521">
    <property type="entry name" value="CBF"/>
    <property type="match status" value="1"/>
</dbReference>
<dbReference type="PROSITE" id="PS51152">
    <property type="entry name" value="NFYA_HAP2_2"/>
    <property type="match status" value="1"/>
</dbReference>
<keyword evidence="5 6" id="KW-0539">Nucleus</keyword>
<comment type="caution">
    <text evidence="8">The sequence shown here is derived from an EMBL/GenBank/DDBJ whole genome shotgun (WGS) entry which is preliminary data.</text>
</comment>
<evidence type="ECO:0000256" key="6">
    <source>
        <dbReference type="RuleBase" id="RU367155"/>
    </source>
</evidence>
<dbReference type="AlphaFoldDB" id="A0A1Z5K2N1"/>
<keyword evidence="9" id="KW-1185">Reference proteome</keyword>
<evidence type="ECO:0000313" key="8">
    <source>
        <dbReference type="EMBL" id="GAX20514.1"/>
    </source>
</evidence>
<dbReference type="GO" id="GO:0003677">
    <property type="term" value="F:DNA binding"/>
    <property type="evidence" value="ECO:0007669"/>
    <property type="project" value="UniProtKB-KW"/>
</dbReference>
<keyword evidence="3 6" id="KW-0238">DNA-binding</keyword>
<dbReference type="OrthoDB" id="1097733at2759"/>
<organism evidence="8 9">
    <name type="scientific">Fistulifera solaris</name>
    <name type="common">Oleaginous diatom</name>
    <dbReference type="NCBI Taxonomy" id="1519565"/>
    <lineage>
        <taxon>Eukaryota</taxon>
        <taxon>Sar</taxon>
        <taxon>Stramenopiles</taxon>
        <taxon>Ochrophyta</taxon>
        <taxon>Bacillariophyta</taxon>
        <taxon>Bacillariophyceae</taxon>
        <taxon>Bacillariophycidae</taxon>
        <taxon>Naviculales</taxon>
        <taxon>Naviculaceae</taxon>
        <taxon>Fistulifera</taxon>
    </lineage>
</organism>
<evidence type="ECO:0000256" key="5">
    <source>
        <dbReference type="ARBA" id="ARBA00023242"/>
    </source>
</evidence>
<dbReference type="GO" id="GO:0005634">
    <property type="term" value="C:nucleus"/>
    <property type="evidence" value="ECO:0007669"/>
    <property type="project" value="UniProtKB-SubCell"/>
</dbReference>
<dbReference type="GO" id="GO:0003700">
    <property type="term" value="F:DNA-binding transcription factor activity"/>
    <property type="evidence" value="ECO:0007669"/>
    <property type="project" value="UniProtKB-UniRule"/>
</dbReference>
<comment type="subunit">
    <text evidence="6">Heterotrimer.</text>
</comment>
<keyword evidence="4 6" id="KW-0804">Transcription</keyword>
<evidence type="ECO:0000256" key="2">
    <source>
        <dbReference type="ARBA" id="ARBA00023015"/>
    </source>
</evidence>
<comment type="function">
    <text evidence="6">Component of the sequence-specific heterotrimeric transcription factor (NF-Y) which specifically recognizes a 5'-CCAAT-3' box motif found in the promoters of its target genes.</text>
</comment>
<evidence type="ECO:0000313" key="9">
    <source>
        <dbReference type="Proteomes" id="UP000198406"/>
    </source>
</evidence>
<sequence>MSAPQSKDSFPSNNNTTNGATPQQPNAAQILQQVLNNNQQQWMNPNAMGAIFANSLAAFQQTQQLDPNSVLFQHMALLSSVAPGAAVTLYQNMNEESTLPTYVNPKQYARILKRRDARRIMEEYFARKRREQQSKRNKPYMHESRHNHAMKRPRGPGGRFLTKEELEGLRNEEDGPNNNETPDEESSTSKEGSS</sequence>
<feature type="region of interest" description="Disordered" evidence="7">
    <location>
        <begin position="1"/>
        <end position="23"/>
    </location>
</feature>
<evidence type="ECO:0000256" key="3">
    <source>
        <dbReference type="ARBA" id="ARBA00023125"/>
    </source>
</evidence>
<evidence type="ECO:0000256" key="7">
    <source>
        <dbReference type="SAM" id="MobiDB-lite"/>
    </source>
</evidence>
<name>A0A1Z5K2N1_FISSO</name>